<comment type="similarity">
    <text evidence="1">Belongs to the WSCD family.</text>
</comment>
<dbReference type="PANTHER" id="PTHR45964:SF5">
    <property type="entry name" value="WSCD FAMILY MEMBER CG9164"/>
    <property type="match status" value="1"/>
</dbReference>
<evidence type="ECO:0000313" key="3">
    <source>
        <dbReference type="EMBL" id="KAG5192225.1"/>
    </source>
</evidence>
<dbReference type="InterPro" id="IPR000863">
    <property type="entry name" value="Sulfotransferase_dom"/>
</dbReference>
<reference evidence="3" key="1">
    <citation type="submission" date="2021-02" db="EMBL/GenBank/DDBJ databases">
        <title>First Annotated Genome of the Yellow-green Alga Tribonema minus.</title>
        <authorList>
            <person name="Mahan K.M."/>
        </authorList>
    </citation>
    <scope>NUCLEOTIDE SEQUENCE</scope>
    <source>
        <strain evidence="3">UTEX B ZZ1240</strain>
    </source>
</reference>
<dbReference type="SUPFAM" id="SSF52540">
    <property type="entry name" value="P-loop containing nucleoside triphosphate hydrolases"/>
    <property type="match status" value="1"/>
</dbReference>
<dbReference type="InterPro" id="IPR051589">
    <property type="entry name" value="Sialate-O-sulfotransferase"/>
</dbReference>
<sequence>MPVSSASPTAAASMCLAFASVQALHLHQCLRAQSCSSVLAPMLNLEPALLAMVPYCLFRCGNTLMRRLLEKATGVITGSDTRPDRTLSRSLAAFGLQGEGVTDFKRVLLVKTHWPERQGWKRFTAQRAILLVRNPFDAIDSYFNMALTNTHDKSLHEQVYRMFGDIWDGLVHNEMDIWQRFYEFWLSVKVPLLLVRYEDLVQHTDQVTACMERAGHMIEAFGYDPRSQNFPHGHTTTQLQPLECCLRNVPIQDCAHQSGDMLHKVAGNGSDAALAVLHVNAGQLIRSADDMFGRRMTELRKQHTDNDTKPLPLAA</sequence>
<protein>
    <recommendedName>
        <fullName evidence="2">Sulfotransferase domain-containing protein</fullName>
    </recommendedName>
</protein>
<evidence type="ECO:0000259" key="2">
    <source>
        <dbReference type="Pfam" id="PF00685"/>
    </source>
</evidence>
<dbReference type="InterPro" id="IPR027417">
    <property type="entry name" value="P-loop_NTPase"/>
</dbReference>
<feature type="domain" description="Sulfotransferase" evidence="2">
    <location>
        <begin position="106"/>
        <end position="207"/>
    </location>
</feature>
<dbReference type="OrthoDB" id="5985073at2759"/>
<dbReference type="EMBL" id="JAFCMP010000009">
    <property type="protein sequence ID" value="KAG5192225.1"/>
    <property type="molecule type" value="Genomic_DNA"/>
</dbReference>
<dbReference type="GO" id="GO:0008146">
    <property type="term" value="F:sulfotransferase activity"/>
    <property type="evidence" value="ECO:0007669"/>
    <property type="project" value="InterPro"/>
</dbReference>
<name>A0A835ZEH8_9STRA</name>
<evidence type="ECO:0000313" key="4">
    <source>
        <dbReference type="Proteomes" id="UP000664859"/>
    </source>
</evidence>
<evidence type="ECO:0000256" key="1">
    <source>
        <dbReference type="ARBA" id="ARBA00010236"/>
    </source>
</evidence>
<dbReference type="AlphaFoldDB" id="A0A835ZEH8"/>
<accession>A0A835ZEH8</accession>
<keyword evidence="4" id="KW-1185">Reference proteome</keyword>
<dbReference type="PANTHER" id="PTHR45964">
    <property type="entry name" value="WSCD FAMILY MEMBER CG9164"/>
    <property type="match status" value="1"/>
</dbReference>
<dbReference type="Pfam" id="PF00685">
    <property type="entry name" value="Sulfotransfer_1"/>
    <property type="match status" value="1"/>
</dbReference>
<dbReference type="Proteomes" id="UP000664859">
    <property type="component" value="Unassembled WGS sequence"/>
</dbReference>
<gene>
    <name evidence="3" type="ORF">JKP88DRAFT_266290</name>
</gene>
<organism evidence="3 4">
    <name type="scientific">Tribonema minus</name>
    <dbReference type="NCBI Taxonomy" id="303371"/>
    <lineage>
        <taxon>Eukaryota</taxon>
        <taxon>Sar</taxon>
        <taxon>Stramenopiles</taxon>
        <taxon>Ochrophyta</taxon>
        <taxon>PX clade</taxon>
        <taxon>Xanthophyceae</taxon>
        <taxon>Tribonematales</taxon>
        <taxon>Tribonemataceae</taxon>
        <taxon>Tribonema</taxon>
    </lineage>
</organism>
<comment type="caution">
    <text evidence="3">The sequence shown here is derived from an EMBL/GenBank/DDBJ whole genome shotgun (WGS) entry which is preliminary data.</text>
</comment>
<proteinExistence type="inferred from homology"/>
<dbReference type="Gene3D" id="3.40.50.300">
    <property type="entry name" value="P-loop containing nucleotide triphosphate hydrolases"/>
    <property type="match status" value="1"/>
</dbReference>